<evidence type="ECO:0000313" key="1">
    <source>
        <dbReference type="EMBL" id="MBB5856363.1"/>
    </source>
</evidence>
<name>A0A841BBZ1_9PSEU</name>
<dbReference type="Proteomes" id="UP000580861">
    <property type="component" value="Unassembled WGS sequence"/>
</dbReference>
<sequence length="314" mass="35532">MPNPLPYDLTNDEAAEHYIRDAFRPHHRGRWDALLADDRVSQTYRVLKIIEANAAHGSTLRRDKIKLAEKQRDAGLMTALEYASQYREFIAWRERASLFNIVLHQHLAQAADRVRKLYRDSVVETLRDSLLALAVAVDDHGQAHIGEESLADTALWARLQLLPWPTSDNASYQLADAVAAERGRRGAARHIKDGLIDFQGTQVTGETVDIADLILEITDHAQPTCDRTHLIELWHQRTPDLLDSPAAEIAALKRSGRYSTQRLSKSLTYLESQGLIVRTSAEKTAEVTVINRAALLTLRRLWDNEHFPLDNVNE</sequence>
<protein>
    <submittedName>
        <fullName evidence="1">Uncharacterized protein</fullName>
    </submittedName>
</protein>
<proteinExistence type="predicted"/>
<organism evidence="1 2">
    <name type="scientific">Amycolatopsis umgeniensis</name>
    <dbReference type="NCBI Taxonomy" id="336628"/>
    <lineage>
        <taxon>Bacteria</taxon>
        <taxon>Bacillati</taxon>
        <taxon>Actinomycetota</taxon>
        <taxon>Actinomycetes</taxon>
        <taxon>Pseudonocardiales</taxon>
        <taxon>Pseudonocardiaceae</taxon>
        <taxon>Amycolatopsis</taxon>
    </lineage>
</organism>
<dbReference type="RefSeq" id="WP_184901725.1">
    <property type="nucleotide sequence ID" value="NZ_JACHMX010000001.1"/>
</dbReference>
<dbReference type="EMBL" id="JACHMX010000001">
    <property type="protein sequence ID" value="MBB5856363.1"/>
    <property type="molecule type" value="Genomic_DNA"/>
</dbReference>
<gene>
    <name evidence="1" type="ORF">HDA45_006450</name>
</gene>
<accession>A0A841BBZ1</accession>
<evidence type="ECO:0000313" key="2">
    <source>
        <dbReference type="Proteomes" id="UP000580861"/>
    </source>
</evidence>
<dbReference type="AlphaFoldDB" id="A0A841BBZ1"/>
<comment type="caution">
    <text evidence="1">The sequence shown here is derived from an EMBL/GenBank/DDBJ whole genome shotgun (WGS) entry which is preliminary data.</text>
</comment>
<keyword evidence="2" id="KW-1185">Reference proteome</keyword>
<reference evidence="1 2" key="1">
    <citation type="submission" date="2020-08" db="EMBL/GenBank/DDBJ databases">
        <title>Sequencing the genomes of 1000 actinobacteria strains.</title>
        <authorList>
            <person name="Klenk H.-P."/>
        </authorList>
    </citation>
    <scope>NUCLEOTIDE SEQUENCE [LARGE SCALE GENOMIC DNA]</scope>
    <source>
        <strain evidence="1 2">DSM 45272</strain>
    </source>
</reference>